<dbReference type="AlphaFoldDB" id="A0A1C6UUX5"/>
<name>A0A1C6UUX5_9ACTN</name>
<sequence length="183" mass="19870">MVGVRRPLTQLNVASLAAHVAFELGAGVGMPLASVVGPYAAAGFWTAVTGSVLAASTRDASADRLLAAANGFGLAAVSAHLLGWPTRRTRTGLPWLEDCEGLGPELMPFYNPILYCSGVAGLLAVFRENRGARVRLSAAMLGLVPLLIAYQHWEHRRLVRLAHTRPRWWNRRLRRLAPESALR</sequence>
<dbReference type="EMBL" id="FMHY01000002">
    <property type="protein sequence ID" value="SCL57663.1"/>
    <property type="molecule type" value="Genomic_DNA"/>
</dbReference>
<proteinExistence type="predicted"/>
<evidence type="ECO:0000256" key="1">
    <source>
        <dbReference type="SAM" id="Phobius"/>
    </source>
</evidence>
<keyword evidence="1" id="KW-1133">Transmembrane helix</keyword>
<organism evidence="2 3">
    <name type="scientific">Micromonospora eburnea</name>
    <dbReference type="NCBI Taxonomy" id="227316"/>
    <lineage>
        <taxon>Bacteria</taxon>
        <taxon>Bacillati</taxon>
        <taxon>Actinomycetota</taxon>
        <taxon>Actinomycetes</taxon>
        <taxon>Micromonosporales</taxon>
        <taxon>Micromonosporaceae</taxon>
        <taxon>Micromonospora</taxon>
    </lineage>
</organism>
<gene>
    <name evidence="2" type="ORF">GA0070604_3670</name>
</gene>
<feature type="transmembrane region" description="Helical" evidence="1">
    <location>
        <begin position="32"/>
        <end position="53"/>
    </location>
</feature>
<reference evidence="3" key="1">
    <citation type="submission" date="2016-06" db="EMBL/GenBank/DDBJ databases">
        <authorList>
            <person name="Varghese N."/>
            <person name="Submissions Spin"/>
        </authorList>
    </citation>
    <scope>NUCLEOTIDE SEQUENCE [LARGE SCALE GENOMIC DNA]</scope>
    <source>
        <strain evidence="3">DSM 44814</strain>
    </source>
</reference>
<evidence type="ECO:0000313" key="2">
    <source>
        <dbReference type="EMBL" id="SCL57663.1"/>
    </source>
</evidence>
<keyword evidence="3" id="KW-1185">Reference proteome</keyword>
<accession>A0A1C6UUX5</accession>
<feature type="transmembrane region" description="Helical" evidence="1">
    <location>
        <begin position="106"/>
        <end position="126"/>
    </location>
</feature>
<feature type="transmembrane region" description="Helical" evidence="1">
    <location>
        <begin position="65"/>
        <end position="86"/>
    </location>
</feature>
<keyword evidence="1" id="KW-0812">Transmembrane</keyword>
<keyword evidence="1" id="KW-0472">Membrane</keyword>
<evidence type="ECO:0000313" key="3">
    <source>
        <dbReference type="Proteomes" id="UP000199696"/>
    </source>
</evidence>
<protein>
    <submittedName>
        <fullName evidence="2">Uncharacterized protein</fullName>
    </submittedName>
</protein>
<dbReference type="Proteomes" id="UP000199696">
    <property type="component" value="Unassembled WGS sequence"/>
</dbReference>